<evidence type="ECO:0000313" key="3">
    <source>
        <dbReference type="EMBL" id="KAA1092286.1"/>
    </source>
</evidence>
<keyword evidence="4" id="KW-1185">Reference proteome</keyword>
<dbReference type="OrthoDB" id="2504927at2759"/>
<evidence type="ECO:0000256" key="1">
    <source>
        <dbReference type="SAM" id="MobiDB-lite"/>
    </source>
</evidence>
<gene>
    <name evidence="2" type="ORF">PGT21_024544</name>
    <name evidence="3" type="ORF">PGTUg99_014315</name>
</gene>
<evidence type="ECO:0008006" key="6">
    <source>
        <dbReference type="Google" id="ProtNLM"/>
    </source>
</evidence>
<dbReference type="GO" id="GO:0000027">
    <property type="term" value="P:ribosomal large subunit assembly"/>
    <property type="evidence" value="ECO:0007669"/>
    <property type="project" value="TreeGrafter"/>
</dbReference>
<protein>
    <recommendedName>
        <fullName evidence="6">Ribosome assembly protein 3</fullName>
    </recommendedName>
</protein>
<reference evidence="4 5" key="1">
    <citation type="submission" date="2019-05" db="EMBL/GenBank/DDBJ databases">
        <title>Emergence of the Ug99 lineage of the wheat stem rust pathogen through somatic hybridization.</title>
        <authorList>
            <person name="Li F."/>
            <person name="Upadhyaya N.M."/>
            <person name="Sperschneider J."/>
            <person name="Matny O."/>
            <person name="Nguyen-Phuc H."/>
            <person name="Mago R."/>
            <person name="Raley C."/>
            <person name="Miller M.E."/>
            <person name="Silverstein K.A.T."/>
            <person name="Henningsen E."/>
            <person name="Hirsch C.D."/>
            <person name="Visser B."/>
            <person name="Pretorius Z.A."/>
            <person name="Steffenson B.J."/>
            <person name="Schwessinger B."/>
            <person name="Dodds P.N."/>
            <person name="Figueroa M."/>
        </authorList>
    </citation>
    <scope>NUCLEOTIDE SEQUENCE [LARGE SCALE GENOMIC DNA]</scope>
    <source>
        <strain evidence="2">21-0</strain>
        <strain evidence="3 5">Ug99</strain>
    </source>
</reference>
<proteinExistence type="predicted"/>
<feature type="compositionally biased region" description="Low complexity" evidence="1">
    <location>
        <begin position="66"/>
        <end position="78"/>
    </location>
</feature>
<feature type="region of interest" description="Disordered" evidence="1">
    <location>
        <begin position="303"/>
        <end position="325"/>
    </location>
</feature>
<feature type="compositionally biased region" description="Low complexity" evidence="1">
    <location>
        <begin position="120"/>
        <end position="131"/>
    </location>
</feature>
<dbReference type="Proteomes" id="UP000325313">
    <property type="component" value="Unassembled WGS sequence"/>
</dbReference>
<dbReference type="GO" id="GO:0030687">
    <property type="term" value="C:preribosome, large subunit precursor"/>
    <property type="evidence" value="ECO:0007669"/>
    <property type="project" value="TreeGrafter"/>
</dbReference>
<dbReference type="PANTHER" id="PTHR28127">
    <property type="entry name" value="RIBOSOME ASSEMBLY PROTEIN 3"/>
    <property type="match status" value="1"/>
</dbReference>
<accession>A0A5B0N859</accession>
<evidence type="ECO:0000313" key="5">
    <source>
        <dbReference type="Proteomes" id="UP000325313"/>
    </source>
</evidence>
<dbReference type="EMBL" id="VDEP01000376">
    <property type="protein sequence ID" value="KAA1092286.1"/>
    <property type="molecule type" value="Genomic_DNA"/>
</dbReference>
<feature type="compositionally biased region" description="Low complexity" evidence="1">
    <location>
        <begin position="86"/>
        <end position="106"/>
    </location>
</feature>
<name>A0A5B0N859_PUCGR</name>
<dbReference type="PANTHER" id="PTHR28127:SF1">
    <property type="entry name" value="RIBOSOME ASSEMBLY PROTEIN 3"/>
    <property type="match status" value="1"/>
</dbReference>
<dbReference type="InterPro" id="IPR051898">
    <property type="entry name" value="Ribosome_Assembly_3"/>
</dbReference>
<comment type="caution">
    <text evidence="2">The sequence shown here is derived from an EMBL/GenBank/DDBJ whole genome shotgun (WGS) entry which is preliminary data.</text>
</comment>
<dbReference type="Proteomes" id="UP000324748">
    <property type="component" value="Unassembled WGS sequence"/>
</dbReference>
<dbReference type="AlphaFoldDB" id="A0A5B0N859"/>
<organism evidence="2 4">
    <name type="scientific">Puccinia graminis f. sp. tritici</name>
    <dbReference type="NCBI Taxonomy" id="56615"/>
    <lineage>
        <taxon>Eukaryota</taxon>
        <taxon>Fungi</taxon>
        <taxon>Dikarya</taxon>
        <taxon>Basidiomycota</taxon>
        <taxon>Pucciniomycotina</taxon>
        <taxon>Pucciniomycetes</taxon>
        <taxon>Pucciniales</taxon>
        <taxon>Pucciniaceae</taxon>
        <taxon>Puccinia</taxon>
    </lineage>
</organism>
<evidence type="ECO:0000313" key="4">
    <source>
        <dbReference type="Proteomes" id="UP000324748"/>
    </source>
</evidence>
<feature type="region of interest" description="Disordered" evidence="1">
    <location>
        <begin position="19"/>
        <end position="163"/>
    </location>
</feature>
<evidence type="ECO:0000313" key="2">
    <source>
        <dbReference type="EMBL" id="KAA1084328.1"/>
    </source>
</evidence>
<dbReference type="EMBL" id="VSWC01000118">
    <property type="protein sequence ID" value="KAA1084328.1"/>
    <property type="molecule type" value="Genomic_DNA"/>
</dbReference>
<sequence length="325" mass="34962">MVEGYPSQIPAIRWRIPARANGYPPAGADLGADGPFSANRWRVSGYPKGHPPSKGSATDRLEGNPSSRRGTSTLSTGRPNSVNKPSSDSDGSSSESESTDSSSGSSINRPTAKRGRLAKKQNLQAQALQPQDGGDPTNPQSMRRLPSPVEQLPPPPLPSSFFDPDLALPYLDSLPDFSLPAGFESKAPTRQVDGLLQSTRQKLEQDEERFWAWYMATIVDRFPNELDLLQSSDNNPQKTQSNLDLLVAALGSGVDIFDDNIILSSTSLSSPTVAANKLALNDHQLVLQLLDLAKQTLHLDPSICPQPVASPQSHEDVEMSDGADS</sequence>